<dbReference type="Pfam" id="PF02881">
    <property type="entry name" value="SRP54_N"/>
    <property type="match status" value="1"/>
</dbReference>
<dbReference type="InterPro" id="IPR027417">
    <property type="entry name" value="P-loop_NTPase"/>
</dbReference>
<accession>A0A834R3E3</accession>
<dbReference type="AlphaFoldDB" id="A0A834R3E3"/>
<evidence type="ECO:0000256" key="2">
    <source>
        <dbReference type="ARBA" id="ARBA00008531"/>
    </source>
</evidence>
<gene>
    <name evidence="10" type="ORF">SSS_1723</name>
</gene>
<keyword evidence="4" id="KW-0256">Endoplasmic reticulum</keyword>
<dbReference type="Proteomes" id="UP000070412">
    <property type="component" value="Unassembled WGS sequence"/>
</dbReference>
<dbReference type="InterPro" id="IPR036225">
    <property type="entry name" value="SRP/SRP_N"/>
</dbReference>
<name>A0A834R3E3_SARSC</name>
<comment type="subcellular location">
    <subcellularLocation>
        <location evidence="1">Endoplasmic reticulum membrane</location>
        <topology evidence="1">Peripheral membrane protein</topology>
        <orientation evidence="1">Cytoplasmic side</orientation>
    </subcellularLocation>
</comment>
<dbReference type="SMART" id="SM00962">
    <property type="entry name" value="SRP54"/>
    <property type="match status" value="1"/>
</dbReference>
<dbReference type="GO" id="GO:0005785">
    <property type="term" value="C:signal recognition particle receptor complex"/>
    <property type="evidence" value="ECO:0007669"/>
    <property type="project" value="InterPro"/>
</dbReference>
<dbReference type="SMART" id="SM00963">
    <property type="entry name" value="SRP54_N"/>
    <property type="match status" value="1"/>
</dbReference>
<keyword evidence="6" id="KW-0472">Membrane</keyword>
<dbReference type="InterPro" id="IPR011012">
    <property type="entry name" value="Longin-like_dom_sf"/>
</dbReference>
<feature type="domain" description="SRP54-type proteins GTP-binding" evidence="9">
    <location>
        <begin position="646"/>
        <end position="659"/>
    </location>
</feature>
<dbReference type="OrthoDB" id="1727884at2759"/>
<dbReference type="FunFam" id="3.40.50.300:FF:000188">
    <property type="entry name" value="signal recognition particle receptor subunit alpha"/>
    <property type="match status" value="1"/>
</dbReference>
<dbReference type="SUPFAM" id="SSF64356">
    <property type="entry name" value="SNARE-like"/>
    <property type="match status" value="1"/>
</dbReference>
<keyword evidence="12" id="KW-1185">Reference proteome</keyword>
<dbReference type="CDD" id="cd14826">
    <property type="entry name" value="SR_alpha_SRX"/>
    <property type="match status" value="1"/>
</dbReference>
<dbReference type="Gene3D" id="3.40.50.300">
    <property type="entry name" value="P-loop containing nucleotide triphosphate hydrolases"/>
    <property type="match status" value="1"/>
</dbReference>
<dbReference type="EnsemblMetazoa" id="SSS_1723s_mrna">
    <property type="protein sequence ID" value="KAF7489557.1"/>
    <property type="gene ID" value="SSS_1723"/>
</dbReference>
<evidence type="ECO:0000259" key="9">
    <source>
        <dbReference type="PROSITE" id="PS00300"/>
    </source>
</evidence>
<evidence type="ECO:0000256" key="5">
    <source>
        <dbReference type="ARBA" id="ARBA00023134"/>
    </source>
</evidence>
<feature type="region of interest" description="Disordered" evidence="8">
    <location>
        <begin position="244"/>
        <end position="293"/>
    </location>
</feature>
<dbReference type="GO" id="GO:0005525">
    <property type="term" value="F:GTP binding"/>
    <property type="evidence" value="ECO:0007669"/>
    <property type="project" value="UniProtKB-KW"/>
</dbReference>
<dbReference type="InterPro" id="IPR000897">
    <property type="entry name" value="SRP54_GTPase_dom"/>
</dbReference>
<dbReference type="InterPro" id="IPR013822">
    <property type="entry name" value="Signal_recog_particl_SRP54_hlx"/>
</dbReference>
<dbReference type="Gene3D" id="1.20.120.140">
    <property type="entry name" value="Signal recognition particle SRP54, nucleotide-binding domain"/>
    <property type="match status" value="1"/>
</dbReference>
<protein>
    <submittedName>
        <fullName evidence="10">Signal recognition particle receptor subunit alpha -like protein</fullName>
    </submittedName>
</protein>
<evidence type="ECO:0000256" key="6">
    <source>
        <dbReference type="ARBA" id="ARBA00023136"/>
    </source>
</evidence>
<comment type="similarity">
    <text evidence="2">Belongs to the GTP-binding SRP family.</text>
</comment>
<evidence type="ECO:0000313" key="11">
    <source>
        <dbReference type="EnsemblMetazoa" id="KAF7489557.1"/>
    </source>
</evidence>
<evidence type="ECO:0000256" key="7">
    <source>
        <dbReference type="ARBA" id="ARBA00023170"/>
    </source>
</evidence>
<keyword evidence="7 10" id="KW-0675">Receptor</keyword>
<keyword evidence="5" id="KW-0342">GTP-binding</keyword>
<dbReference type="SMART" id="SM00382">
    <property type="entry name" value="AAA"/>
    <property type="match status" value="1"/>
</dbReference>
<dbReference type="SUPFAM" id="SSF47364">
    <property type="entry name" value="Domain of the SRP/SRP receptor G-proteins"/>
    <property type="match status" value="1"/>
</dbReference>
<evidence type="ECO:0000313" key="10">
    <source>
        <dbReference type="EMBL" id="KAF7489557.1"/>
    </source>
</evidence>
<dbReference type="PANTHER" id="PTHR43134">
    <property type="entry name" value="SIGNAL RECOGNITION PARTICLE RECEPTOR SUBUNIT ALPHA"/>
    <property type="match status" value="1"/>
</dbReference>
<dbReference type="Pfam" id="PF04086">
    <property type="entry name" value="SRP-alpha_N"/>
    <property type="match status" value="1"/>
</dbReference>
<dbReference type="GO" id="GO:0006886">
    <property type="term" value="P:intracellular protein transport"/>
    <property type="evidence" value="ECO:0007669"/>
    <property type="project" value="InterPro"/>
</dbReference>
<reference evidence="11" key="3">
    <citation type="submission" date="2022-06" db="UniProtKB">
        <authorList>
            <consortium name="EnsemblMetazoa"/>
        </authorList>
    </citation>
    <scope>IDENTIFICATION</scope>
</reference>
<sequence>MLDLFAIFSKSGIVLFAAVNSSIQCFQSHLNRIIKNVILEDRLDKFQIDTLLLQFYLDNEFELVFVVGYQKMLSLSYTDKFLTDVQLAFREKYKNYDLNSLHWLFNKPSKTGESSLEVSEQKKSTNDDQAELKFLDQSICPLQTNPIDFNKEFRSIYSACNRLHLQQSSKNNLPEMRTFEQSQKSKKTVSSMIIQSKNPNLNLNQSKKTKTQQANPKNGVVEEQIKTISYGPLNNEEILKKLIAKRSSTASPKQKKVNKTEPKKKTKQPTVWDFGGKTDSNLDFSKKDENDGQLESSIVRNMVDSQMIPKDLDVQTNLDFDVSDDDDTEEEAETVEDIKIKGKFTQQTRKSGFFGSIMNTLSYNKTLSATDLDPILANLRDHLIAKNVAAEIAYKLCDSVSSKLIGQNVNTWIGLKSFVKNSLEESILRILSPNRNINILREVQIKNQSGRPYVIVFCGVNGVGKSTNLAKIANWLLLNEKKILVIACDTFRAGAIEQLRTHIKALKNIHQAEGKDNRIELYEKGYGKDSTGIAMEGIRFAANAGFDVCLVDTAGRMQGNEPLMKQLAKLIKVNEPDLTLFVGEALVGNEAVDQLLNFNRSLLDNGCRCAQNDSVSAINGIVLTKFDTIDDQVGAAISMTYITGQPILFVGVGQTYKDLKQLNAKAVVRALMK</sequence>
<dbReference type="Pfam" id="PF00448">
    <property type="entry name" value="SRP54"/>
    <property type="match status" value="1"/>
</dbReference>
<dbReference type="GO" id="GO:0003924">
    <property type="term" value="F:GTPase activity"/>
    <property type="evidence" value="ECO:0007669"/>
    <property type="project" value="InterPro"/>
</dbReference>
<evidence type="ECO:0000313" key="12">
    <source>
        <dbReference type="Proteomes" id="UP000070412"/>
    </source>
</evidence>
<evidence type="ECO:0000256" key="4">
    <source>
        <dbReference type="ARBA" id="ARBA00022824"/>
    </source>
</evidence>
<dbReference type="InterPro" id="IPR007222">
    <property type="entry name" value="Sig_recog_particle_rcpt_asu_N"/>
</dbReference>
<reference evidence="12" key="1">
    <citation type="journal article" date="2020" name="PLoS Negl. Trop. Dis.">
        <title>High-quality nuclear genome for Sarcoptes scabiei-A critical resource for a neglected parasite.</title>
        <authorList>
            <person name="Korhonen P.K."/>
            <person name="Gasser R.B."/>
            <person name="Ma G."/>
            <person name="Wang T."/>
            <person name="Stroehlein A.J."/>
            <person name="Young N.D."/>
            <person name="Ang C.S."/>
            <person name="Fernando D.D."/>
            <person name="Lu H.C."/>
            <person name="Taylor S."/>
            <person name="Reynolds S.L."/>
            <person name="Mofiz E."/>
            <person name="Najaraj S.H."/>
            <person name="Gowda H."/>
            <person name="Madugundu A."/>
            <person name="Renuse S."/>
            <person name="Holt D."/>
            <person name="Pandey A."/>
            <person name="Papenfuss A.T."/>
            <person name="Fischer K."/>
        </authorList>
    </citation>
    <scope>NUCLEOTIDE SEQUENCE [LARGE SCALE GENOMIC DNA]</scope>
</reference>
<dbReference type="PROSITE" id="PS00300">
    <property type="entry name" value="SRP54"/>
    <property type="match status" value="1"/>
</dbReference>
<dbReference type="CDD" id="cd17876">
    <property type="entry name" value="SRalpha_C"/>
    <property type="match status" value="1"/>
</dbReference>
<dbReference type="EMBL" id="WVUK01000064">
    <property type="protein sequence ID" value="KAF7489557.1"/>
    <property type="molecule type" value="Genomic_DNA"/>
</dbReference>
<keyword evidence="3" id="KW-0547">Nucleotide-binding</keyword>
<dbReference type="SUPFAM" id="SSF52540">
    <property type="entry name" value="P-loop containing nucleoside triphosphate hydrolases"/>
    <property type="match status" value="1"/>
</dbReference>
<reference evidence="10" key="2">
    <citation type="submission" date="2020-01" db="EMBL/GenBank/DDBJ databases">
        <authorList>
            <person name="Korhonen P.K.K."/>
            <person name="Guangxu M.G."/>
            <person name="Wang T.W."/>
            <person name="Stroehlein A.J.S."/>
            <person name="Young N.D."/>
            <person name="Ang C.-S.A."/>
            <person name="Fernando D.W.F."/>
            <person name="Lu H.L."/>
            <person name="Taylor S.T."/>
            <person name="Ehtesham M.E.M."/>
            <person name="Najaraj S.H.N."/>
            <person name="Harsha G.H.G."/>
            <person name="Madugundu A.M."/>
            <person name="Renuse S.R."/>
            <person name="Holt D.H."/>
            <person name="Pandey A.P."/>
            <person name="Papenfuss A.P."/>
            <person name="Gasser R.B.G."/>
            <person name="Fischer K.F."/>
        </authorList>
    </citation>
    <scope>NUCLEOTIDE SEQUENCE</scope>
    <source>
        <strain evidence="10">SSS_KF_BRIS2020</strain>
    </source>
</reference>
<evidence type="ECO:0000256" key="8">
    <source>
        <dbReference type="SAM" id="MobiDB-lite"/>
    </source>
</evidence>
<proteinExistence type="inferred from homology"/>
<evidence type="ECO:0000256" key="1">
    <source>
        <dbReference type="ARBA" id="ARBA00004397"/>
    </source>
</evidence>
<evidence type="ECO:0000256" key="3">
    <source>
        <dbReference type="ARBA" id="ARBA00022741"/>
    </source>
</evidence>
<dbReference type="Gene3D" id="3.30.450.60">
    <property type="match status" value="1"/>
</dbReference>
<dbReference type="InterPro" id="IPR042101">
    <property type="entry name" value="SRP54_N_sf"/>
</dbReference>
<organism evidence="10">
    <name type="scientific">Sarcoptes scabiei</name>
    <name type="common">Itch mite</name>
    <name type="synonym">Acarus scabiei</name>
    <dbReference type="NCBI Taxonomy" id="52283"/>
    <lineage>
        <taxon>Eukaryota</taxon>
        <taxon>Metazoa</taxon>
        <taxon>Ecdysozoa</taxon>
        <taxon>Arthropoda</taxon>
        <taxon>Chelicerata</taxon>
        <taxon>Arachnida</taxon>
        <taxon>Acari</taxon>
        <taxon>Acariformes</taxon>
        <taxon>Sarcoptiformes</taxon>
        <taxon>Astigmata</taxon>
        <taxon>Psoroptidia</taxon>
        <taxon>Sarcoptoidea</taxon>
        <taxon>Sarcoptidae</taxon>
        <taxon>Sarcoptinae</taxon>
        <taxon>Sarcoptes</taxon>
    </lineage>
</organism>
<dbReference type="InterPro" id="IPR003593">
    <property type="entry name" value="AAA+_ATPase"/>
</dbReference>
<dbReference type="GO" id="GO:0005047">
    <property type="term" value="F:signal recognition particle binding"/>
    <property type="evidence" value="ECO:0007669"/>
    <property type="project" value="InterPro"/>
</dbReference>
<dbReference type="GO" id="GO:0006614">
    <property type="term" value="P:SRP-dependent cotranslational protein targeting to membrane"/>
    <property type="evidence" value="ECO:0007669"/>
    <property type="project" value="InterPro"/>
</dbReference>
<dbReference type="PANTHER" id="PTHR43134:SF1">
    <property type="entry name" value="SIGNAL RECOGNITION PARTICLE RECEPTOR SUBUNIT ALPHA"/>
    <property type="match status" value="1"/>
</dbReference>